<sequence>MRSKRMSAAQKAAKAKERRKLKTENLPSLEGDSLKNPGNSCSLSGTMAETNKGTLRSCTLSGGEKYKLFTAISKYSIRGDSSFSTENSQAHYKGRIYRKQEL</sequence>
<name>A0A8W8ME01_MAGGI</name>
<proteinExistence type="predicted"/>
<dbReference type="AlphaFoldDB" id="A0A8W8ME01"/>
<evidence type="ECO:0000313" key="2">
    <source>
        <dbReference type="EnsemblMetazoa" id="G32516.1:cds"/>
    </source>
</evidence>
<keyword evidence="3" id="KW-1185">Reference proteome</keyword>
<evidence type="ECO:0000313" key="3">
    <source>
        <dbReference type="Proteomes" id="UP000005408"/>
    </source>
</evidence>
<organism evidence="2 3">
    <name type="scientific">Magallana gigas</name>
    <name type="common">Pacific oyster</name>
    <name type="synonym">Crassostrea gigas</name>
    <dbReference type="NCBI Taxonomy" id="29159"/>
    <lineage>
        <taxon>Eukaryota</taxon>
        <taxon>Metazoa</taxon>
        <taxon>Spiralia</taxon>
        <taxon>Lophotrochozoa</taxon>
        <taxon>Mollusca</taxon>
        <taxon>Bivalvia</taxon>
        <taxon>Autobranchia</taxon>
        <taxon>Pteriomorphia</taxon>
        <taxon>Ostreida</taxon>
        <taxon>Ostreoidea</taxon>
        <taxon>Ostreidae</taxon>
        <taxon>Magallana</taxon>
    </lineage>
</organism>
<feature type="compositionally biased region" description="Polar residues" evidence="1">
    <location>
        <begin position="36"/>
        <end position="47"/>
    </location>
</feature>
<feature type="region of interest" description="Disordered" evidence="1">
    <location>
        <begin position="1"/>
        <end position="47"/>
    </location>
</feature>
<protein>
    <submittedName>
        <fullName evidence="2">Uncharacterized protein</fullName>
    </submittedName>
</protein>
<dbReference type="EnsemblMetazoa" id="G32516.1">
    <property type="protein sequence ID" value="G32516.1:cds"/>
    <property type="gene ID" value="G32516"/>
</dbReference>
<reference evidence="2" key="1">
    <citation type="submission" date="2022-08" db="UniProtKB">
        <authorList>
            <consortium name="EnsemblMetazoa"/>
        </authorList>
    </citation>
    <scope>IDENTIFICATION</scope>
    <source>
        <strain evidence="2">05x7-T-G4-1.051#20</strain>
    </source>
</reference>
<accession>A0A8W8ME01</accession>
<evidence type="ECO:0000256" key="1">
    <source>
        <dbReference type="SAM" id="MobiDB-lite"/>
    </source>
</evidence>
<dbReference type="Proteomes" id="UP000005408">
    <property type="component" value="Unassembled WGS sequence"/>
</dbReference>
<feature type="compositionally biased region" description="Low complexity" evidence="1">
    <location>
        <begin position="1"/>
        <end position="12"/>
    </location>
</feature>